<dbReference type="SUPFAM" id="SSF51735">
    <property type="entry name" value="NAD(P)-binding Rossmann-fold domains"/>
    <property type="match status" value="1"/>
</dbReference>
<evidence type="ECO:0000259" key="3">
    <source>
        <dbReference type="Pfam" id="PF02894"/>
    </source>
</evidence>
<dbReference type="Gene3D" id="3.40.50.720">
    <property type="entry name" value="NAD(P)-binding Rossmann-like Domain"/>
    <property type="match status" value="1"/>
</dbReference>
<evidence type="ECO:0000259" key="2">
    <source>
        <dbReference type="Pfam" id="PF01408"/>
    </source>
</evidence>
<dbReference type="InterPro" id="IPR004104">
    <property type="entry name" value="Gfo/Idh/MocA-like_OxRdtase_C"/>
</dbReference>
<dbReference type="PANTHER" id="PTHR43377">
    <property type="entry name" value="BILIVERDIN REDUCTASE A"/>
    <property type="match status" value="1"/>
</dbReference>
<comment type="similarity">
    <text evidence="1">Belongs to the Gfo/Idh/MocA family.</text>
</comment>
<dbReference type="EMBL" id="FXAZ01000004">
    <property type="protein sequence ID" value="SMG48271.1"/>
    <property type="molecule type" value="Genomic_DNA"/>
</dbReference>
<dbReference type="InterPro" id="IPR000683">
    <property type="entry name" value="Gfo/Idh/MocA-like_OxRdtase_N"/>
</dbReference>
<dbReference type="SUPFAM" id="SSF55347">
    <property type="entry name" value="Glyceraldehyde-3-phosphate dehydrogenase-like, C-terminal domain"/>
    <property type="match status" value="1"/>
</dbReference>
<dbReference type="GO" id="GO:0000166">
    <property type="term" value="F:nucleotide binding"/>
    <property type="evidence" value="ECO:0007669"/>
    <property type="project" value="InterPro"/>
</dbReference>
<dbReference type="AlphaFoldDB" id="A0A1X7L338"/>
<evidence type="ECO:0000256" key="1">
    <source>
        <dbReference type="ARBA" id="ARBA00010928"/>
    </source>
</evidence>
<reference evidence="4 5" key="1">
    <citation type="submission" date="2017-04" db="EMBL/GenBank/DDBJ databases">
        <authorList>
            <person name="Afonso C.L."/>
            <person name="Miller P.J."/>
            <person name="Scott M.A."/>
            <person name="Spackman E."/>
            <person name="Goraichik I."/>
            <person name="Dimitrov K.M."/>
            <person name="Suarez D.L."/>
            <person name="Swayne D.E."/>
        </authorList>
    </citation>
    <scope>NUCLEOTIDE SEQUENCE [LARGE SCALE GENOMIC DNA]</scope>
    <source>
        <strain evidence="4 5">11</strain>
    </source>
</reference>
<dbReference type="InterPro" id="IPR051450">
    <property type="entry name" value="Gfo/Idh/MocA_Oxidoreductases"/>
</dbReference>
<accession>A0A1X7L338</accession>
<dbReference type="STRING" id="1852522.SAMN06295960_2917"/>
<evidence type="ECO:0000313" key="5">
    <source>
        <dbReference type="Proteomes" id="UP000193834"/>
    </source>
</evidence>
<proteinExistence type="inferred from homology"/>
<dbReference type="OrthoDB" id="9781031at2"/>
<name>A0A1X7L338_9BACL</name>
<organism evidence="4 5">
    <name type="scientific">Paenibacillus aquistagni</name>
    <dbReference type="NCBI Taxonomy" id="1852522"/>
    <lineage>
        <taxon>Bacteria</taxon>
        <taxon>Bacillati</taxon>
        <taxon>Bacillota</taxon>
        <taxon>Bacilli</taxon>
        <taxon>Bacillales</taxon>
        <taxon>Paenibacillaceae</taxon>
        <taxon>Paenibacillus</taxon>
    </lineage>
</organism>
<gene>
    <name evidence="4" type="ORF">SAMN06295960_2917</name>
</gene>
<dbReference type="PANTHER" id="PTHR43377:SF2">
    <property type="entry name" value="BINDING ROSSMANN FOLD OXIDOREDUCTASE, PUTATIVE (AFU_ORTHOLOGUE AFUA_4G00560)-RELATED"/>
    <property type="match status" value="1"/>
</dbReference>
<evidence type="ECO:0000313" key="4">
    <source>
        <dbReference type="EMBL" id="SMG48271.1"/>
    </source>
</evidence>
<dbReference type="RefSeq" id="WP_085495215.1">
    <property type="nucleotide sequence ID" value="NZ_FXAZ01000004.1"/>
</dbReference>
<dbReference type="InterPro" id="IPR036291">
    <property type="entry name" value="NAD(P)-bd_dom_sf"/>
</dbReference>
<feature type="domain" description="Gfo/Idh/MocA-like oxidoreductase C-terminal" evidence="3">
    <location>
        <begin position="140"/>
        <end position="412"/>
    </location>
</feature>
<feature type="domain" description="Gfo/Idh/MocA-like oxidoreductase N-terminal" evidence="2">
    <location>
        <begin position="7"/>
        <end position="126"/>
    </location>
</feature>
<dbReference type="Pfam" id="PF01408">
    <property type="entry name" value="GFO_IDH_MocA"/>
    <property type="match status" value="1"/>
</dbReference>
<keyword evidence="5" id="KW-1185">Reference proteome</keyword>
<protein>
    <submittedName>
        <fullName evidence="4">Predicted dehydrogenase</fullName>
    </submittedName>
</protein>
<dbReference type="Proteomes" id="UP000193834">
    <property type="component" value="Unassembled WGS sequence"/>
</dbReference>
<sequence length="431" mass="48276">MKPVTAIVIGAGDRGERAYAPYALQHQSELVIVGVAEPIQERRERFAKTYGLTTEQQYDTWQTILEKERLADVAIICTMDRMHREPTLKGLELGYHVLLEKPMSPDPQECVEMELAAKEHQRLLTICHVLRYTTFWQAIKQEIQDGAIGEVVSIQLNENVGNMHMSHSFVRGNWRNSVESSPMILQKSCHDMDILAYLMDEPCERISSFGSLMHFTEANKPEGAPAYCIQGCPAEESCQYHAVNYYLSEAGRGWAKKFVDQGTDEEILAALSDGPYGRCVYQTDNNVVDHQVVNMEFKSGATAMFSMSGFTHDNTRIVQIMGTKGDIRGDMMDYSFTVNDFVTKKAREMKLKETASGHGGGDFGIVASFLDEVRSFDEGGTENLSSASISVRSHLMAFAAEHSRQHGGAPVEIQAYYDQFAAQPQYLKGYN</sequence>
<dbReference type="Gene3D" id="3.30.360.10">
    <property type="entry name" value="Dihydrodipicolinate Reductase, domain 2"/>
    <property type="match status" value="1"/>
</dbReference>
<dbReference type="Pfam" id="PF02894">
    <property type="entry name" value="GFO_IDH_MocA_C"/>
    <property type="match status" value="1"/>
</dbReference>